<evidence type="ECO:0000313" key="3">
    <source>
        <dbReference type="Proteomes" id="UP001164459"/>
    </source>
</evidence>
<dbReference type="Proteomes" id="UP001164459">
    <property type="component" value="Chromosome"/>
</dbReference>
<dbReference type="InterPro" id="IPR052158">
    <property type="entry name" value="INH-QAR"/>
</dbReference>
<dbReference type="PANTHER" id="PTHR43130:SF2">
    <property type="entry name" value="DJ-1_PFPI DOMAIN-CONTAINING PROTEIN"/>
    <property type="match status" value="1"/>
</dbReference>
<evidence type="ECO:0000259" key="1">
    <source>
        <dbReference type="Pfam" id="PF01965"/>
    </source>
</evidence>
<reference evidence="2" key="1">
    <citation type="submission" date="2022-11" db="EMBL/GenBank/DDBJ databases">
        <title>Minimal conservation of predation-associated metabolite biosynthetic gene clusters underscores biosynthetic potential of Myxococcota including descriptions for ten novel species: Archangium lansinium sp. nov., Myxococcus landrumus sp. nov., Nannocystis bai.</title>
        <authorList>
            <person name="Ahearne A."/>
            <person name="Stevens C."/>
            <person name="Dowd S."/>
        </authorList>
    </citation>
    <scope>NUCLEOTIDE SEQUENCE</scope>
    <source>
        <strain evidence="2">Fl3</strain>
    </source>
</reference>
<proteinExistence type="predicted"/>
<name>A0ABY7GVU0_9BACT</name>
<accession>A0ABY7GVU0</accession>
<keyword evidence="3" id="KW-1185">Reference proteome</keyword>
<organism evidence="2 3">
    <name type="scientific">Nannocystis punicea</name>
    <dbReference type="NCBI Taxonomy" id="2995304"/>
    <lineage>
        <taxon>Bacteria</taxon>
        <taxon>Pseudomonadati</taxon>
        <taxon>Myxococcota</taxon>
        <taxon>Polyangia</taxon>
        <taxon>Nannocystales</taxon>
        <taxon>Nannocystaceae</taxon>
        <taxon>Nannocystis</taxon>
    </lineage>
</organism>
<dbReference type="RefSeq" id="WP_269033435.1">
    <property type="nucleotide sequence ID" value="NZ_CP114040.1"/>
</dbReference>
<dbReference type="PANTHER" id="PTHR43130">
    <property type="entry name" value="ARAC-FAMILY TRANSCRIPTIONAL REGULATOR"/>
    <property type="match status" value="1"/>
</dbReference>
<dbReference type="InterPro" id="IPR002818">
    <property type="entry name" value="DJ-1/PfpI"/>
</dbReference>
<gene>
    <name evidence="2" type="ORF">O0S08_33200</name>
</gene>
<feature type="domain" description="DJ-1/PfpI" evidence="1">
    <location>
        <begin position="14"/>
        <end position="173"/>
    </location>
</feature>
<dbReference type="Pfam" id="PF01965">
    <property type="entry name" value="DJ-1_PfpI"/>
    <property type="match status" value="1"/>
</dbReference>
<protein>
    <submittedName>
        <fullName evidence="2">DJ-1/PfpI family protein</fullName>
    </submittedName>
</protein>
<sequence>MTEPLTLPGIEPLSVAMLLYPGFTLLDLIGPQSVLCWAGTIHLVAKTMEPVTSDSGAQLVPTCTLADCPRDLDVLFVPGGFGTFAAMQDRELLAFLADRGARAGSITSVCSGALILGAAGLLQGYRSTTHWALHDALPALGAVPVKQRVVVDRNRISGGGVTAGIDFGLVLLAQLRGEESAKLVQLMMEYDPAPPFAAGTPEQAGPALTERALALMGAAAPTADAPPARA</sequence>
<evidence type="ECO:0000313" key="2">
    <source>
        <dbReference type="EMBL" id="WAS91071.1"/>
    </source>
</evidence>
<dbReference type="SUPFAM" id="SSF52317">
    <property type="entry name" value="Class I glutamine amidotransferase-like"/>
    <property type="match status" value="1"/>
</dbReference>
<dbReference type="EMBL" id="CP114040">
    <property type="protein sequence ID" value="WAS91071.1"/>
    <property type="molecule type" value="Genomic_DNA"/>
</dbReference>
<dbReference type="CDD" id="cd03139">
    <property type="entry name" value="GATase1_PfpI_2"/>
    <property type="match status" value="1"/>
</dbReference>
<dbReference type="InterPro" id="IPR029062">
    <property type="entry name" value="Class_I_gatase-like"/>
</dbReference>
<dbReference type="Gene3D" id="3.40.50.880">
    <property type="match status" value="1"/>
</dbReference>